<sequence>MACLQPPWFSSLRVAPPTKLAGPPSASLKPAKLLCWALGPDNTESSEPSPEARTGPVDPVKLAFSKAQAYKKSNKSNSGSGTTQDADDGNSVKKENVGGEGQKDLPESVKIAMEKAKKYKQNKGVALSETTQTQGSLRGSERSSGENVMDDKVGKKGELSVSRMDFVGLDFADKKTTRGLPPGLVPISDPFFNDDLPEVELIVGDTSKFGDAMAPEPEQTEEDEAELYKPKVSTWGVFPRPANISKTFGGGRVIRPGDVLETEEEKAVKEARTKQLLAAYKKKIGLNIDPKLKSECEEALKDGDLLMNEGKLNEALPYYEKVMDKLAFESELHGLAALQWSICQDSLSRSNEARSKYEKLVSHPNPKVSKRARQFMYSFQAMEMMKVSTSSPFYLKNTGYQNYFDAFVEKRSNYSEEDDLVQESAMNQVLPLVQEGGIFLGSFGIVLGNSKPSFSQHQDGKTRKTDTMKKMMMSRSFQLSDFELSRSSSLSQPRKSPNYMKPTSSSEAKKELFSVSHRHKQSSSDGKSLPQKGMRNSKASFVSCKEHAKSLSRSCSLNSVRTLTKSHSFKPCKACSKKFTSEVMFEDVNAPERATCSSTLKEYNFPEFLTLHPGGTESEGVSVMKVCPYTYCSLNGHGHAPLPPLKSFVSARRHLLETQKKNTNLELVIPQRCDIEQIFFNEKPQFDEAAIGNPTISPLAQEIGMDFLFEIYAKEREGAEEVRKFNTVKEIEKPEDINFAKDENRIAAEEDGVKQVTQGVTLDLLKSQKGDFRNYFTVAAAEVDNKWSFHLGEDVEDAEENHPTSLFHEETCTESYCNVELDEYYSPCWEEQHFREFIYEDTTDSSIFSVEEINSKLESLSERSRDKSEMLLDDIFNSNYADINVEDVRLQEDKEERTICFEAQPHCTDFVLEDTSESIEFLIQEKYYPSKDIDSEYEESTLSKGVFQTLTNEQDNNGENEKHVDYEHIIHMSKVLEESTTIIIQEQKFSEENEVKSSNLKSTGGEEKHANKNWQWGTKRKRAVEEEEEMRKINPRKPNFLPLVSELEPEKVDLKHQMINERKNAEDWMLDFALRRVVTKLAPAGKRKVSLLVEAFEAVMSMPKGEARIRNDSPFVHARPIQACS</sequence>
<reference evidence="3 4" key="1">
    <citation type="submission" date="2019-04" db="EMBL/GenBank/DDBJ databases">
        <title>An improved genome assembly and genetic linkage map for asparagus bean, Vigna unguiculata ssp. sesquipedialis.</title>
        <authorList>
            <person name="Xia Q."/>
            <person name="Zhang R."/>
            <person name="Dong Y."/>
        </authorList>
    </citation>
    <scope>NUCLEOTIDE SEQUENCE [LARGE SCALE GENOMIC DNA]</scope>
    <source>
        <tissue evidence="3">Leaf</tissue>
    </source>
</reference>
<feature type="compositionally biased region" description="Basic and acidic residues" evidence="1">
    <location>
        <begin position="139"/>
        <end position="156"/>
    </location>
</feature>
<gene>
    <name evidence="3" type="ORF">DEO72_LG3g3135</name>
</gene>
<dbReference type="SMART" id="SM01054">
    <property type="entry name" value="CaM_binding"/>
    <property type="match status" value="1"/>
</dbReference>
<proteinExistence type="predicted"/>
<evidence type="ECO:0000313" key="4">
    <source>
        <dbReference type="Proteomes" id="UP000501690"/>
    </source>
</evidence>
<dbReference type="GO" id="GO:0020037">
    <property type="term" value="F:heme binding"/>
    <property type="evidence" value="ECO:0007669"/>
    <property type="project" value="InterPro"/>
</dbReference>
<feature type="region of interest" description="Disordered" evidence="1">
    <location>
        <begin position="1"/>
        <end position="26"/>
    </location>
</feature>
<dbReference type="InterPro" id="IPR012417">
    <property type="entry name" value="CaM-bd_dom_pln"/>
</dbReference>
<evidence type="ECO:0000313" key="3">
    <source>
        <dbReference type="EMBL" id="QCD88586.1"/>
    </source>
</evidence>
<dbReference type="Pfam" id="PF07839">
    <property type="entry name" value="CaM_binding"/>
    <property type="match status" value="1"/>
</dbReference>
<dbReference type="PROSITE" id="PS00191">
    <property type="entry name" value="CYTOCHROME_B5_1"/>
    <property type="match status" value="1"/>
</dbReference>
<dbReference type="InterPro" id="IPR018506">
    <property type="entry name" value="Cyt_B5_heme-BS"/>
</dbReference>
<dbReference type="AlphaFoldDB" id="A0A4D6LJS5"/>
<feature type="domain" description="Calmodulin-binding" evidence="2">
    <location>
        <begin position="992"/>
        <end position="1101"/>
    </location>
</feature>
<organism evidence="3 4">
    <name type="scientific">Vigna unguiculata</name>
    <name type="common">Cowpea</name>
    <dbReference type="NCBI Taxonomy" id="3917"/>
    <lineage>
        <taxon>Eukaryota</taxon>
        <taxon>Viridiplantae</taxon>
        <taxon>Streptophyta</taxon>
        <taxon>Embryophyta</taxon>
        <taxon>Tracheophyta</taxon>
        <taxon>Spermatophyta</taxon>
        <taxon>Magnoliopsida</taxon>
        <taxon>eudicotyledons</taxon>
        <taxon>Gunneridae</taxon>
        <taxon>Pentapetalae</taxon>
        <taxon>rosids</taxon>
        <taxon>fabids</taxon>
        <taxon>Fabales</taxon>
        <taxon>Fabaceae</taxon>
        <taxon>Papilionoideae</taxon>
        <taxon>50 kb inversion clade</taxon>
        <taxon>NPAAA clade</taxon>
        <taxon>indigoferoid/millettioid clade</taxon>
        <taxon>Phaseoleae</taxon>
        <taxon>Vigna</taxon>
    </lineage>
</organism>
<name>A0A4D6LJS5_VIGUN</name>
<evidence type="ECO:0000259" key="2">
    <source>
        <dbReference type="SMART" id="SM01054"/>
    </source>
</evidence>
<keyword evidence="4" id="KW-1185">Reference proteome</keyword>
<dbReference type="Proteomes" id="UP000501690">
    <property type="component" value="Linkage Group LG3"/>
</dbReference>
<dbReference type="PANTHER" id="PTHR35482">
    <property type="entry name" value="CYTOCHROME C OXIDASE SUBUNIT"/>
    <property type="match status" value="1"/>
</dbReference>
<accession>A0A4D6LJS5</accession>
<dbReference type="EMBL" id="CP039347">
    <property type="protein sequence ID" value="QCD88586.1"/>
    <property type="molecule type" value="Genomic_DNA"/>
</dbReference>
<feature type="compositionally biased region" description="Basic and acidic residues" evidence="1">
    <location>
        <begin position="90"/>
        <end position="116"/>
    </location>
</feature>
<dbReference type="GO" id="GO:0005516">
    <property type="term" value="F:calmodulin binding"/>
    <property type="evidence" value="ECO:0007669"/>
    <property type="project" value="InterPro"/>
</dbReference>
<protein>
    <submittedName>
        <fullName evidence="3">Cytochrome b5</fullName>
    </submittedName>
</protein>
<feature type="region of interest" description="Disordered" evidence="1">
    <location>
        <begin position="38"/>
        <end position="156"/>
    </location>
</feature>
<feature type="region of interest" description="Disordered" evidence="1">
    <location>
        <begin position="483"/>
        <end position="536"/>
    </location>
</feature>
<evidence type="ECO:0000256" key="1">
    <source>
        <dbReference type="SAM" id="MobiDB-lite"/>
    </source>
</evidence>
<dbReference type="PANTHER" id="PTHR35482:SF1">
    <property type="entry name" value="CYTOCHROME C OXIDASE SUBUNIT"/>
    <property type="match status" value="1"/>
</dbReference>